<evidence type="ECO:0000313" key="2">
    <source>
        <dbReference type="EMBL" id="RBQ29251.1"/>
    </source>
</evidence>
<dbReference type="Gene3D" id="3.40.50.720">
    <property type="entry name" value="NAD(P)-binding Rossmann-like Domain"/>
    <property type="match status" value="1"/>
</dbReference>
<feature type="domain" description="NAD-dependent epimerase/dehydratase" evidence="1">
    <location>
        <begin position="9"/>
        <end position="197"/>
    </location>
</feature>
<dbReference type="Proteomes" id="UP000252669">
    <property type="component" value="Unassembled WGS sequence"/>
</dbReference>
<evidence type="ECO:0000313" key="3">
    <source>
        <dbReference type="Proteomes" id="UP000252669"/>
    </source>
</evidence>
<name>A0A366MSI4_9BACT</name>
<dbReference type="OrthoDB" id="9802815at2"/>
<evidence type="ECO:0000259" key="1">
    <source>
        <dbReference type="Pfam" id="PF01370"/>
    </source>
</evidence>
<dbReference type="PANTHER" id="PTHR43245:SF55">
    <property type="entry name" value="NAD(P)-BINDING DOMAIN-CONTAINING PROTEIN"/>
    <property type="match status" value="1"/>
</dbReference>
<dbReference type="PANTHER" id="PTHR43245">
    <property type="entry name" value="BIFUNCTIONAL POLYMYXIN RESISTANCE PROTEIN ARNA"/>
    <property type="match status" value="1"/>
</dbReference>
<accession>A0A366MSI4</accession>
<dbReference type="InterPro" id="IPR036291">
    <property type="entry name" value="NAD(P)-bd_dom_sf"/>
</dbReference>
<organism evidence="2 3">
    <name type="scientific">Aliarcobacter vitoriensis</name>
    <dbReference type="NCBI Taxonomy" id="2011099"/>
    <lineage>
        <taxon>Bacteria</taxon>
        <taxon>Pseudomonadati</taxon>
        <taxon>Campylobacterota</taxon>
        <taxon>Epsilonproteobacteria</taxon>
        <taxon>Campylobacterales</taxon>
        <taxon>Arcobacteraceae</taxon>
        <taxon>Aliarcobacter</taxon>
    </lineage>
</organism>
<gene>
    <name evidence="2" type="ORF">CRU91_05325</name>
</gene>
<dbReference type="InterPro" id="IPR050177">
    <property type="entry name" value="Lipid_A_modif_metabolic_enz"/>
</dbReference>
<keyword evidence="3" id="KW-1185">Reference proteome</keyword>
<reference evidence="2 3" key="1">
    <citation type="submission" date="2017-10" db="EMBL/GenBank/DDBJ databases">
        <title>Genomics of the genus Arcobacter.</title>
        <authorList>
            <person name="Perez-Cataluna A."/>
            <person name="Figueras M.J."/>
        </authorList>
    </citation>
    <scope>NUCLEOTIDE SEQUENCE [LARGE SCALE GENOMIC DNA]</scope>
    <source>
        <strain evidence="2 3">CECT 9230</strain>
    </source>
</reference>
<comment type="caution">
    <text evidence="2">The sequence shown here is derived from an EMBL/GenBank/DDBJ whole genome shotgun (WGS) entry which is preliminary data.</text>
</comment>
<protein>
    <recommendedName>
        <fullName evidence="1">NAD-dependent epimerase/dehydratase domain-containing protein</fullName>
    </recommendedName>
</protein>
<dbReference type="AlphaFoldDB" id="A0A366MSI4"/>
<dbReference type="InterPro" id="IPR001509">
    <property type="entry name" value="Epimerase_deHydtase"/>
</dbReference>
<sequence length="255" mass="29802">MFNSKSYNILITGSNGFIGKNLLKKLNIDDFNILEFNRNDSLDILEKHIIQSDFIIHLAGEVRPNSSGDDFKTSNTLLTQNIINILKKQDKKIPILMASTIHAKLLKNEYGKTKREAEVLIEEYSKYINTNCSIYRLPHVFGEGCKANYNSVISTWIYNSINNIEINCFDRNIEMHYVYVQDIVDEFIFTIQNGLQNDLYIEPEKVYITTLGEVVDIIKEFKKNIQNVNYIINNFEFKQKLFNTYLDYYRSSNVK</sequence>
<dbReference type="SUPFAM" id="SSF51735">
    <property type="entry name" value="NAD(P)-binding Rossmann-fold domains"/>
    <property type="match status" value="1"/>
</dbReference>
<dbReference type="Pfam" id="PF01370">
    <property type="entry name" value="Epimerase"/>
    <property type="match status" value="1"/>
</dbReference>
<dbReference type="EMBL" id="PDKB01000007">
    <property type="protein sequence ID" value="RBQ29251.1"/>
    <property type="molecule type" value="Genomic_DNA"/>
</dbReference>
<proteinExistence type="predicted"/>
<dbReference type="RefSeq" id="WP_113894151.1">
    <property type="nucleotide sequence ID" value="NZ_JANJGA010000008.1"/>
</dbReference>